<keyword evidence="1" id="KW-0282">Flagellum</keyword>
<dbReference type="Proteomes" id="UP000831782">
    <property type="component" value="Chromosome"/>
</dbReference>
<dbReference type="NCBIfam" id="TIGR02530">
    <property type="entry name" value="flg_new"/>
    <property type="match status" value="1"/>
</dbReference>
<keyword evidence="2" id="KW-1185">Reference proteome</keyword>
<accession>A0ABY4ETX7</accession>
<dbReference type="RefSeq" id="WP_244717508.1">
    <property type="nucleotide sequence ID" value="NZ_CP095072.1"/>
</dbReference>
<evidence type="ECO:0000313" key="1">
    <source>
        <dbReference type="EMBL" id="UOQ47872.1"/>
    </source>
</evidence>
<name>A0ABY4ETX7_9BACI</name>
<keyword evidence="1" id="KW-0966">Cell projection</keyword>
<proteinExistence type="predicted"/>
<gene>
    <name evidence="1" type="ORF">MUN88_17725</name>
</gene>
<organism evidence="1 2">
    <name type="scientific">Gracilibacillus caseinilyticus</name>
    <dbReference type="NCBI Taxonomy" id="2932256"/>
    <lineage>
        <taxon>Bacteria</taxon>
        <taxon>Bacillati</taxon>
        <taxon>Bacillota</taxon>
        <taxon>Bacilli</taxon>
        <taxon>Bacillales</taxon>
        <taxon>Bacillaceae</taxon>
        <taxon>Gracilibacillus</taxon>
    </lineage>
</organism>
<keyword evidence="1" id="KW-0969">Cilium</keyword>
<protein>
    <submittedName>
        <fullName evidence="1">Flagellar protein</fullName>
    </submittedName>
</protein>
<reference evidence="1 2" key="1">
    <citation type="submission" date="2022-04" db="EMBL/GenBank/DDBJ databases">
        <title>Gracilibacillus sp. isolated from saltern.</title>
        <authorList>
            <person name="Won M."/>
            <person name="Lee C.-M."/>
            <person name="Woen H.-Y."/>
            <person name="Kwon S.-W."/>
        </authorList>
    </citation>
    <scope>NUCLEOTIDE SEQUENCE [LARGE SCALE GENOMIC DNA]</scope>
    <source>
        <strain evidence="1 2">SSWR10-1</strain>
    </source>
</reference>
<dbReference type="EMBL" id="CP095072">
    <property type="protein sequence ID" value="UOQ47872.1"/>
    <property type="molecule type" value="Genomic_DNA"/>
</dbReference>
<sequence>MVNRIHAFHPTILPGTKKNTPSTSSAVPFKDVLSQQHSIQISKHAQQRMQSRNIEVTNEQWTKIESKLQEASQKGVKESLVITDQAAFVVNANNKTVITAMEIAELKSKIFTNITGTIIME</sequence>
<dbReference type="InterPro" id="IPR013367">
    <property type="entry name" value="Flagellar_put"/>
</dbReference>
<evidence type="ECO:0000313" key="2">
    <source>
        <dbReference type="Proteomes" id="UP000831782"/>
    </source>
</evidence>
<dbReference type="Pfam" id="PF12611">
    <property type="entry name" value="Flagellar_put"/>
    <property type="match status" value="1"/>
</dbReference>